<feature type="compositionally biased region" description="Polar residues" evidence="1">
    <location>
        <begin position="864"/>
        <end position="874"/>
    </location>
</feature>
<sequence>MCCRIGVAIAAAGDDPIVQLPLGTAPAMADLLLKRTVIPTFPGVISGMQHHIGGMAGHSQPPQPPHMQPYITAPVSEMTMAANPNEMNQSYNATPNMHQQRRMQTAPMMTLPHNAQLQQDQNTNGNAAYTVHIPRHGPMAQQSHIIPPPHQSYQPQFYQPMYTQQSFPPQMPPQMQHYQPPRTQQPPKPKKVLKIWNPETNALLNEKEVAMSASAAAPAAPVDSTPVQAPVVPQPASTVAVTATIEQPIVVTDAKPPVAPEHVPSRTSPGNAAIQQRFRAEMANRAFGNNVAQEVREEVQEVPRTAEEQPAVAVCQPEPAPQQVPETPASDAVPTVVVPEAQPVPEDVAPASSGETQTVSVEPTPEPSVSEDAPKEELSRQTSEAPQEDEISAEEKQAALVRKHEEKVLSLREEPSVSLLDRVYGKAYMYAIRDVVAELNIVKCKLSEEELKKFGLDRASMPNQPDSKKRHDSSFTPSWAEGNQGGSRNKPRYMGRGSNPPRKKNPPMMRPSIERTHKAVEPLHKAEKAWKPTSKAKEQIDENTKIFKDIRGLLNKITPTTYPELSLEFMKYEVYKKDDVRNSVIDIIFDKAVEEPKFCPLYSDLCQQQTKNEIENSKTRAFRDGILQKCQRTFENSEKNQTDKLKEEIENETDEKKKSALHDQLVDMQKKDKRRVIGNIGFIGQLYRHNLITPSILNWCVVHLLRCDQDQEKEGGDEESIECAVKMLSNVGKTWDQSGRIKDFPLDTYVGHLQGRASHYSNRVRFMIADLVDLKNRNWIPRKGADSGPKTIKEIQMEAQNEEIQNKVARDNYNERRGLGNSRSKDYSQSGRRNYGGRPSDKRLQGGSSSSSVPVDRSLKKCEPQTSLSSQKNWSGGAGGGGVQGSSSLRSTKGYQGSLTAAVRGNDSQNSSREQSESRKNSLANLRGANRPAEATNGGASPSQPQNDLTEKLQEPNKKIANGVKNDLEEYMQQAVSIDEVFESIQERCSTFSTPEVFMNFISVGGDETKADKRKHLGQMLARCLSDKEMREQALLGITAYCNFVVRAEYWDETANVWEFVADVFRHAILCEGDVFDGARPSIADFDSAFVAANGDQRKPYRLLISLLQKLIMDDDHNIASMAFHELREDFRNEPGLRAALENEKTNGSQHTNLYALLNAQ</sequence>
<feature type="region of interest" description="Disordered" evidence="1">
    <location>
        <begin position="345"/>
        <end position="395"/>
    </location>
</feature>
<keyword evidence="4" id="KW-1185">Reference proteome</keyword>
<feature type="compositionally biased region" description="Polar residues" evidence="1">
    <location>
        <begin position="938"/>
        <end position="948"/>
    </location>
</feature>
<evidence type="ECO:0000313" key="3">
    <source>
        <dbReference type="EMBL" id="KAK0393375.1"/>
    </source>
</evidence>
<feature type="compositionally biased region" description="Polar residues" evidence="1">
    <location>
        <begin position="889"/>
        <end position="899"/>
    </location>
</feature>
<comment type="caution">
    <text evidence="3">The sequence shown here is derived from an EMBL/GenBank/DDBJ whole genome shotgun (WGS) entry which is preliminary data.</text>
</comment>
<organism evidence="3 4">
    <name type="scientific">Steinernema hermaphroditum</name>
    <dbReference type="NCBI Taxonomy" id="289476"/>
    <lineage>
        <taxon>Eukaryota</taxon>
        <taxon>Metazoa</taxon>
        <taxon>Ecdysozoa</taxon>
        <taxon>Nematoda</taxon>
        <taxon>Chromadorea</taxon>
        <taxon>Rhabditida</taxon>
        <taxon>Tylenchina</taxon>
        <taxon>Panagrolaimomorpha</taxon>
        <taxon>Strongyloidoidea</taxon>
        <taxon>Steinernematidae</taxon>
        <taxon>Steinernema</taxon>
    </lineage>
</organism>
<reference evidence="3" key="1">
    <citation type="submission" date="2023-06" db="EMBL/GenBank/DDBJ databases">
        <title>Genomic analysis of the entomopathogenic nematode Steinernema hermaphroditum.</title>
        <authorList>
            <person name="Schwarz E.M."/>
            <person name="Heppert J.K."/>
            <person name="Baniya A."/>
            <person name="Schwartz H.T."/>
            <person name="Tan C.-H."/>
            <person name="Antoshechkin I."/>
            <person name="Sternberg P.W."/>
            <person name="Goodrich-Blair H."/>
            <person name="Dillman A.R."/>
        </authorList>
    </citation>
    <scope>NUCLEOTIDE SEQUENCE</scope>
    <source>
        <strain evidence="3">PS9179</strain>
        <tissue evidence="3">Whole animal</tissue>
    </source>
</reference>
<evidence type="ECO:0000259" key="2">
    <source>
        <dbReference type="SMART" id="SM00543"/>
    </source>
</evidence>
<feature type="compositionally biased region" description="Basic and acidic residues" evidence="1">
    <location>
        <begin position="804"/>
        <end position="826"/>
    </location>
</feature>
<evidence type="ECO:0000256" key="1">
    <source>
        <dbReference type="SAM" id="MobiDB-lite"/>
    </source>
</evidence>
<proteinExistence type="predicted"/>
<gene>
    <name evidence="3" type="ORF">QR680_000180</name>
</gene>
<dbReference type="GO" id="GO:0003729">
    <property type="term" value="F:mRNA binding"/>
    <property type="evidence" value="ECO:0007669"/>
    <property type="project" value="TreeGrafter"/>
</dbReference>
<dbReference type="GO" id="GO:0003743">
    <property type="term" value="F:translation initiation factor activity"/>
    <property type="evidence" value="ECO:0007669"/>
    <property type="project" value="TreeGrafter"/>
</dbReference>
<dbReference type="PANTHER" id="PTHR23253">
    <property type="entry name" value="EUKARYOTIC TRANSLATION INITIATION FACTOR 4 GAMMA"/>
    <property type="match status" value="1"/>
</dbReference>
<protein>
    <recommendedName>
        <fullName evidence="2">MIF4G domain-containing protein</fullName>
    </recommendedName>
</protein>
<accession>A0AA39GTP1</accession>
<feature type="compositionally biased region" description="Low complexity" evidence="1">
    <location>
        <begin position="845"/>
        <end position="856"/>
    </location>
</feature>
<dbReference type="EMBL" id="JAUCMV010000005">
    <property type="protein sequence ID" value="KAK0393375.1"/>
    <property type="molecule type" value="Genomic_DNA"/>
</dbReference>
<dbReference type="AlphaFoldDB" id="A0AA39GTP1"/>
<dbReference type="Pfam" id="PF02854">
    <property type="entry name" value="MIF4G"/>
    <property type="match status" value="1"/>
</dbReference>
<dbReference type="GO" id="GO:0016281">
    <property type="term" value="C:eukaryotic translation initiation factor 4F complex"/>
    <property type="evidence" value="ECO:0007669"/>
    <property type="project" value="TreeGrafter"/>
</dbReference>
<dbReference type="Proteomes" id="UP001175271">
    <property type="component" value="Unassembled WGS sequence"/>
</dbReference>
<evidence type="ECO:0000313" key="4">
    <source>
        <dbReference type="Proteomes" id="UP001175271"/>
    </source>
</evidence>
<dbReference type="InterPro" id="IPR016024">
    <property type="entry name" value="ARM-type_fold"/>
</dbReference>
<dbReference type="PANTHER" id="PTHR23253:SF78">
    <property type="entry name" value="EUKARYOTIC TRANSLATION INITIATION FACTOR 4G1, ISOFORM B-RELATED"/>
    <property type="match status" value="1"/>
</dbReference>
<name>A0AA39GTP1_9BILA</name>
<feature type="domain" description="MIF4G" evidence="2">
    <location>
        <begin position="547"/>
        <end position="778"/>
    </location>
</feature>
<dbReference type="SMART" id="SM00543">
    <property type="entry name" value="MIF4G"/>
    <property type="match status" value="1"/>
</dbReference>
<feature type="region of interest" description="Disordered" evidence="1">
    <location>
        <begin position="457"/>
        <end position="510"/>
    </location>
</feature>
<dbReference type="Gene3D" id="1.25.40.180">
    <property type="match status" value="1"/>
</dbReference>
<dbReference type="SUPFAM" id="SSF48371">
    <property type="entry name" value="ARM repeat"/>
    <property type="match status" value="1"/>
</dbReference>
<feature type="region of interest" description="Disordered" evidence="1">
    <location>
        <begin position="803"/>
        <end position="950"/>
    </location>
</feature>
<dbReference type="InterPro" id="IPR003890">
    <property type="entry name" value="MIF4G-like_typ-3"/>
</dbReference>